<dbReference type="PANTHER" id="PTHR13696:SF99">
    <property type="entry name" value="COBYRINIC ACID AC-DIAMIDE SYNTHASE"/>
    <property type="match status" value="1"/>
</dbReference>
<evidence type="ECO:0000259" key="1">
    <source>
        <dbReference type="Pfam" id="PF13614"/>
    </source>
</evidence>
<dbReference type="InterPro" id="IPR027417">
    <property type="entry name" value="P-loop_NTPase"/>
</dbReference>
<dbReference type="OrthoDB" id="9815116at2"/>
<dbReference type="InterPro" id="IPR025669">
    <property type="entry name" value="AAA_dom"/>
</dbReference>
<protein>
    <submittedName>
        <fullName evidence="2">Chromosome partitioning protein</fullName>
    </submittedName>
</protein>
<sequence>MKTVAVSNQKGGTGKTCIGLHLAMYLAEAGHSVLFVDIDPQANASKTLAPHSSQEVSSSLFAAEPIEVKKNGGITLISADAKMADMERANPQVVGHFRKNINSLSGAFDFCVIDTPPSLGLRMTSALVAADYVLSPIELEEYSIDGIKMMLQTIFGVKQKYNPKLEFLGMLPNRFNSRSERQKATFSELVKNYSELLVPAKIGFRSSIPEALASGVPVWSLKKTAAKEAGREFKAAFKIVFDRVGGVSDE</sequence>
<dbReference type="RefSeq" id="WP_072909371.1">
    <property type="nucleotide sequence ID" value="NZ_FQZT01000011.1"/>
</dbReference>
<evidence type="ECO:0000313" key="2">
    <source>
        <dbReference type="EMBL" id="SHJ62820.1"/>
    </source>
</evidence>
<dbReference type="STRING" id="1122189.SAMN02745165_02808"/>
<dbReference type="Proteomes" id="UP000184171">
    <property type="component" value="Unassembled WGS sequence"/>
</dbReference>
<evidence type="ECO:0000313" key="3">
    <source>
        <dbReference type="Proteomes" id="UP000184171"/>
    </source>
</evidence>
<accession>A0A1M6KV98</accession>
<dbReference type="PANTHER" id="PTHR13696">
    <property type="entry name" value="P-LOOP CONTAINING NUCLEOSIDE TRIPHOSPHATE HYDROLASE"/>
    <property type="match status" value="1"/>
</dbReference>
<organism evidence="2 3">
    <name type="scientific">Malonomonas rubra DSM 5091</name>
    <dbReference type="NCBI Taxonomy" id="1122189"/>
    <lineage>
        <taxon>Bacteria</taxon>
        <taxon>Pseudomonadati</taxon>
        <taxon>Thermodesulfobacteriota</taxon>
        <taxon>Desulfuromonadia</taxon>
        <taxon>Desulfuromonadales</taxon>
        <taxon>Geopsychrobacteraceae</taxon>
        <taxon>Malonomonas</taxon>
    </lineage>
</organism>
<proteinExistence type="predicted"/>
<name>A0A1M6KV98_MALRU</name>
<dbReference type="EMBL" id="FQZT01000011">
    <property type="protein sequence ID" value="SHJ62820.1"/>
    <property type="molecule type" value="Genomic_DNA"/>
</dbReference>
<keyword evidence="3" id="KW-1185">Reference proteome</keyword>
<gene>
    <name evidence="2" type="ORF">SAMN02745165_02808</name>
</gene>
<dbReference type="CDD" id="cd02042">
    <property type="entry name" value="ParAB_family"/>
    <property type="match status" value="1"/>
</dbReference>
<dbReference type="AlphaFoldDB" id="A0A1M6KV98"/>
<feature type="domain" description="AAA" evidence="1">
    <location>
        <begin position="1"/>
        <end position="166"/>
    </location>
</feature>
<dbReference type="Pfam" id="PF13614">
    <property type="entry name" value="AAA_31"/>
    <property type="match status" value="1"/>
</dbReference>
<dbReference type="SUPFAM" id="SSF52540">
    <property type="entry name" value="P-loop containing nucleoside triphosphate hydrolases"/>
    <property type="match status" value="1"/>
</dbReference>
<dbReference type="InterPro" id="IPR050678">
    <property type="entry name" value="DNA_Partitioning_ATPase"/>
</dbReference>
<dbReference type="Gene3D" id="3.40.50.300">
    <property type="entry name" value="P-loop containing nucleotide triphosphate hydrolases"/>
    <property type="match status" value="1"/>
</dbReference>
<dbReference type="PIRSF" id="PIRSF009320">
    <property type="entry name" value="Nuc_binding_HP_1000"/>
    <property type="match status" value="1"/>
</dbReference>
<reference evidence="2 3" key="1">
    <citation type="submission" date="2016-11" db="EMBL/GenBank/DDBJ databases">
        <authorList>
            <person name="Jaros S."/>
            <person name="Januszkiewicz K."/>
            <person name="Wedrychowicz H."/>
        </authorList>
    </citation>
    <scope>NUCLEOTIDE SEQUENCE [LARGE SCALE GENOMIC DNA]</scope>
    <source>
        <strain evidence="2 3">DSM 5091</strain>
    </source>
</reference>